<keyword evidence="1" id="KW-1133">Transmembrane helix</keyword>
<protein>
    <submittedName>
        <fullName evidence="2">Uncharacterized protein</fullName>
    </submittedName>
</protein>
<gene>
    <name evidence="2" type="ORF">A2415_03945</name>
</gene>
<evidence type="ECO:0000256" key="1">
    <source>
        <dbReference type="SAM" id="Phobius"/>
    </source>
</evidence>
<reference evidence="2 3" key="1">
    <citation type="journal article" date="2016" name="Nat. Commun.">
        <title>Thousands of microbial genomes shed light on interconnected biogeochemical processes in an aquifer system.</title>
        <authorList>
            <person name="Anantharaman K."/>
            <person name="Brown C.T."/>
            <person name="Hug L.A."/>
            <person name="Sharon I."/>
            <person name="Castelle C.J."/>
            <person name="Probst A.J."/>
            <person name="Thomas B.C."/>
            <person name="Singh A."/>
            <person name="Wilkins M.J."/>
            <person name="Karaoz U."/>
            <person name="Brodie E.L."/>
            <person name="Williams K.H."/>
            <person name="Hubbard S.S."/>
            <person name="Banfield J.F."/>
        </authorList>
    </citation>
    <scope>NUCLEOTIDE SEQUENCE [LARGE SCALE GENOMIC DNA]</scope>
</reference>
<organism evidence="2 3">
    <name type="scientific">candidate division WWE3 bacterium RIFOXYC1_FULL_39_7</name>
    <dbReference type="NCBI Taxonomy" id="1802643"/>
    <lineage>
        <taxon>Bacteria</taxon>
        <taxon>Katanobacteria</taxon>
    </lineage>
</organism>
<dbReference type="Proteomes" id="UP000179113">
    <property type="component" value="Unassembled WGS sequence"/>
</dbReference>
<feature type="transmembrane region" description="Helical" evidence="1">
    <location>
        <begin position="20"/>
        <end position="41"/>
    </location>
</feature>
<dbReference type="EMBL" id="MEWA01000029">
    <property type="protein sequence ID" value="OGC68924.1"/>
    <property type="molecule type" value="Genomic_DNA"/>
</dbReference>
<comment type="caution">
    <text evidence="2">The sequence shown here is derived from an EMBL/GenBank/DDBJ whole genome shotgun (WGS) entry which is preliminary data.</text>
</comment>
<accession>A0A1F4WHJ7</accession>
<keyword evidence="1" id="KW-0472">Membrane</keyword>
<keyword evidence="1" id="KW-0812">Transmembrane</keyword>
<evidence type="ECO:0000313" key="2">
    <source>
        <dbReference type="EMBL" id="OGC68924.1"/>
    </source>
</evidence>
<name>A0A1F4WHJ7_UNCKA</name>
<proteinExistence type="predicted"/>
<evidence type="ECO:0000313" key="3">
    <source>
        <dbReference type="Proteomes" id="UP000179113"/>
    </source>
</evidence>
<sequence length="143" mass="16005">MLDLLKNIYNRIENIKGRKLVFTVIAIFVTFMLIGILIGYFNDSSLKGDELNPTESGNTEEVKEVSYEGTITFLGEGFYPEDKISYVLTDTKGEEIILLRATDDKLAIVENLNVQVIGKVSKTKDGRSEVLVVREVVLKNATN</sequence>
<dbReference type="AlphaFoldDB" id="A0A1F4WHJ7"/>